<comment type="caution">
    <text evidence="6">The sequence shown here is derived from an EMBL/GenBank/DDBJ whole genome shotgun (WGS) entry which is preliminary data.</text>
</comment>
<dbReference type="PANTHER" id="PTHR30126:SF39">
    <property type="entry name" value="HTH-TYPE TRANSCRIPTIONAL REGULATOR CYSL"/>
    <property type="match status" value="1"/>
</dbReference>
<proteinExistence type="inferred from homology"/>
<keyword evidence="2" id="KW-0805">Transcription regulation</keyword>
<gene>
    <name evidence="6" type="ORF">ETD96_27205</name>
</gene>
<sequence length="100" mass="10711">MLDLERLRALHSVATYGSVSAAADVLHVTTSAVSQQLAKLERETGQKLLERNGRGVRLTDAAELLVAHAERILSLVEQAQADLEAHRGSVVGQLTLAAFP</sequence>
<keyword evidence="4" id="KW-0804">Transcription</keyword>
<dbReference type="Gene3D" id="1.10.10.10">
    <property type="entry name" value="Winged helix-like DNA-binding domain superfamily/Winged helix DNA-binding domain"/>
    <property type="match status" value="1"/>
</dbReference>
<dbReference type="AlphaFoldDB" id="A0A5S4GKS9"/>
<dbReference type="GO" id="GO:0003700">
    <property type="term" value="F:DNA-binding transcription factor activity"/>
    <property type="evidence" value="ECO:0007669"/>
    <property type="project" value="InterPro"/>
</dbReference>
<evidence type="ECO:0000256" key="2">
    <source>
        <dbReference type="ARBA" id="ARBA00023015"/>
    </source>
</evidence>
<evidence type="ECO:0000313" key="6">
    <source>
        <dbReference type="EMBL" id="TMR33497.1"/>
    </source>
</evidence>
<evidence type="ECO:0000256" key="1">
    <source>
        <dbReference type="ARBA" id="ARBA00009437"/>
    </source>
</evidence>
<comment type="similarity">
    <text evidence="1">Belongs to the LysR transcriptional regulatory family.</text>
</comment>
<reference evidence="6 7" key="1">
    <citation type="submission" date="2019-05" db="EMBL/GenBank/DDBJ databases">
        <title>Draft genome sequence of Actinomadura geliboluensis A8036.</title>
        <authorList>
            <person name="Saricaoglu S."/>
            <person name="Isik K."/>
        </authorList>
    </citation>
    <scope>NUCLEOTIDE SEQUENCE [LARGE SCALE GENOMIC DNA]</scope>
    <source>
        <strain evidence="6 7">A8036</strain>
    </source>
</reference>
<dbReference type="PROSITE" id="PS50931">
    <property type="entry name" value="HTH_LYSR"/>
    <property type="match status" value="1"/>
</dbReference>
<dbReference type="RefSeq" id="WP_138639339.1">
    <property type="nucleotide sequence ID" value="NZ_VCKZ01000231.1"/>
</dbReference>
<evidence type="ECO:0000256" key="3">
    <source>
        <dbReference type="ARBA" id="ARBA00023125"/>
    </source>
</evidence>
<feature type="non-terminal residue" evidence="6">
    <location>
        <position position="100"/>
    </location>
</feature>
<accession>A0A5S4GKS9</accession>
<dbReference type="InterPro" id="IPR000847">
    <property type="entry name" value="LysR_HTH_N"/>
</dbReference>
<feature type="domain" description="HTH lysR-type" evidence="5">
    <location>
        <begin position="2"/>
        <end position="59"/>
    </location>
</feature>
<dbReference type="InterPro" id="IPR036390">
    <property type="entry name" value="WH_DNA-bd_sf"/>
</dbReference>
<dbReference type="Pfam" id="PF00126">
    <property type="entry name" value="HTH_1"/>
    <property type="match status" value="1"/>
</dbReference>
<organism evidence="6 7">
    <name type="scientific">Actinomadura geliboluensis</name>
    <dbReference type="NCBI Taxonomy" id="882440"/>
    <lineage>
        <taxon>Bacteria</taxon>
        <taxon>Bacillati</taxon>
        <taxon>Actinomycetota</taxon>
        <taxon>Actinomycetes</taxon>
        <taxon>Streptosporangiales</taxon>
        <taxon>Thermomonosporaceae</taxon>
        <taxon>Actinomadura</taxon>
    </lineage>
</organism>
<dbReference type="OrthoDB" id="3505530at2"/>
<name>A0A5S4GKS9_9ACTN</name>
<evidence type="ECO:0000313" key="7">
    <source>
        <dbReference type="Proteomes" id="UP000305238"/>
    </source>
</evidence>
<protein>
    <submittedName>
        <fullName evidence="6">LysR family transcriptional regulator</fullName>
    </submittedName>
</protein>
<dbReference type="FunFam" id="1.10.10.10:FF:000001">
    <property type="entry name" value="LysR family transcriptional regulator"/>
    <property type="match status" value="1"/>
</dbReference>
<dbReference type="PRINTS" id="PR00039">
    <property type="entry name" value="HTHLYSR"/>
</dbReference>
<dbReference type="GO" id="GO:0000976">
    <property type="term" value="F:transcription cis-regulatory region binding"/>
    <property type="evidence" value="ECO:0007669"/>
    <property type="project" value="TreeGrafter"/>
</dbReference>
<dbReference type="InterPro" id="IPR036388">
    <property type="entry name" value="WH-like_DNA-bd_sf"/>
</dbReference>
<keyword evidence="3" id="KW-0238">DNA-binding</keyword>
<dbReference type="EMBL" id="VCKZ01000231">
    <property type="protein sequence ID" value="TMR33497.1"/>
    <property type="molecule type" value="Genomic_DNA"/>
</dbReference>
<dbReference type="PANTHER" id="PTHR30126">
    <property type="entry name" value="HTH-TYPE TRANSCRIPTIONAL REGULATOR"/>
    <property type="match status" value="1"/>
</dbReference>
<evidence type="ECO:0000256" key="4">
    <source>
        <dbReference type="ARBA" id="ARBA00023163"/>
    </source>
</evidence>
<dbReference type="Proteomes" id="UP000305238">
    <property type="component" value="Unassembled WGS sequence"/>
</dbReference>
<evidence type="ECO:0000259" key="5">
    <source>
        <dbReference type="PROSITE" id="PS50931"/>
    </source>
</evidence>
<dbReference type="SUPFAM" id="SSF46785">
    <property type="entry name" value="Winged helix' DNA-binding domain"/>
    <property type="match status" value="1"/>
</dbReference>
<keyword evidence="7" id="KW-1185">Reference proteome</keyword>